<organism evidence="1 2">
    <name type="scientific">Porphyridium purpureum</name>
    <name type="common">Red alga</name>
    <name type="synonym">Porphyridium cruentum</name>
    <dbReference type="NCBI Taxonomy" id="35688"/>
    <lineage>
        <taxon>Eukaryota</taxon>
        <taxon>Rhodophyta</taxon>
        <taxon>Bangiophyceae</taxon>
        <taxon>Porphyridiales</taxon>
        <taxon>Porphyridiaceae</taxon>
        <taxon>Porphyridium</taxon>
    </lineage>
</organism>
<evidence type="ECO:0000313" key="1">
    <source>
        <dbReference type="EMBL" id="KAA8494426.1"/>
    </source>
</evidence>
<keyword evidence="2" id="KW-1185">Reference proteome</keyword>
<dbReference type="Proteomes" id="UP000324585">
    <property type="component" value="Unassembled WGS sequence"/>
</dbReference>
<sequence>MAQVKMARAPREKGLIDSLPLLHYHERKAQSGDDVAKWMEALGQRARREFGEIASIFKLGSSAPHYPQPPALSLPAVPAEVDENLKEYAMKEAMRLGLQEQTKWQSDFKVAKVKVFGLVMRQLSATSKTALKLRATWVSLQEASDDPLALLKEVIVMHLTRGKTEDERKYHALQQMQELRYLVGEPLPEIKTRFDASLVAMQVVGEPIPSRERLALIFIEKMNIGHYAEAVAHYRNGDMSLGSADAAYEFLVEFNYRAPRPVHARVFHTNLAGSVDEDHEQAKYASMPFVSSRRFRPRRGRVSGANAMDDARLLRELQTEVRALLDEKTKAKKTSTDQA</sequence>
<accession>A0A5J4YSU7</accession>
<reference evidence="2" key="1">
    <citation type="journal article" date="2019" name="Nat. Commun.">
        <title>Expansion of phycobilisome linker gene families in mesophilic red algae.</title>
        <authorList>
            <person name="Lee J."/>
            <person name="Kim D."/>
            <person name="Bhattacharya D."/>
            <person name="Yoon H.S."/>
        </authorList>
    </citation>
    <scope>NUCLEOTIDE SEQUENCE [LARGE SCALE GENOMIC DNA]</scope>
    <source>
        <strain evidence="2">CCMP 1328</strain>
    </source>
</reference>
<protein>
    <submittedName>
        <fullName evidence="1">Uncharacterized protein</fullName>
    </submittedName>
</protein>
<evidence type="ECO:0000313" key="2">
    <source>
        <dbReference type="Proteomes" id="UP000324585"/>
    </source>
</evidence>
<gene>
    <name evidence="1" type="ORF">FVE85_2667</name>
</gene>
<proteinExistence type="predicted"/>
<dbReference type="EMBL" id="VRMN01000004">
    <property type="protein sequence ID" value="KAA8494426.1"/>
    <property type="molecule type" value="Genomic_DNA"/>
</dbReference>
<dbReference type="AlphaFoldDB" id="A0A5J4YSU7"/>
<name>A0A5J4YSU7_PORPP</name>
<comment type="caution">
    <text evidence="1">The sequence shown here is derived from an EMBL/GenBank/DDBJ whole genome shotgun (WGS) entry which is preliminary data.</text>
</comment>